<comment type="caution">
    <text evidence="1">The sequence shown here is derived from an EMBL/GenBank/DDBJ whole genome shotgun (WGS) entry which is preliminary data.</text>
</comment>
<evidence type="ECO:0000313" key="2">
    <source>
        <dbReference type="Proteomes" id="UP000828048"/>
    </source>
</evidence>
<keyword evidence="2" id="KW-1185">Reference proteome</keyword>
<dbReference type="Proteomes" id="UP000828048">
    <property type="component" value="Chromosome 10"/>
</dbReference>
<gene>
    <name evidence="1" type="ORF">Vadar_032113</name>
</gene>
<reference evidence="1 2" key="1">
    <citation type="journal article" date="2021" name="Hortic Res">
        <title>High-quality reference genome and annotation aids understanding of berry development for evergreen blueberry (Vaccinium darrowii).</title>
        <authorList>
            <person name="Yu J."/>
            <person name="Hulse-Kemp A.M."/>
            <person name="Babiker E."/>
            <person name="Staton M."/>
        </authorList>
    </citation>
    <scope>NUCLEOTIDE SEQUENCE [LARGE SCALE GENOMIC DNA]</scope>
    <source>
        <strain evidence="2">cv. NJ 8807/NJ 8810</strain>
        <tissue evidence="1">Young leaf</tissue>
    </source>
</reference>
<name>A0ACB7XLQ8_9ERIC</name>
<accession>A0ACB7XLQ8</accession>
<protein>
    <submittedName>
        <fullName evidence="1">Uncharacterized protein</fullName>
    </submittedName>
</protein>
<organism evidence="1 2">
    <name type="scientific">Vaccinium darrowii</name>
    <dbReference type="NCBI Taxonomy" id="229202"/>
    <lineage>
        <taxon>Eukaryota</taxon>
        <taxon>Viridiplantae</taxon>
        <taxon>Streptophyta</taxon>
        <taxon>Embryophyta</taxon>
        <taxon>Tracheophyta</taxon>
        <taxon>Spermatophyta</taxon>
        <taxon>Magnoliopsida</taxon>
        <taxon>eudicotyledons</taxon>
        <taxon>Gunneridae</taxon>
        <taxon>Pentapetalae</taxon>
        <taxon>asterids</taxon>
        <taxon>Ericales</taxon>
        <taxon>Ericaceae</taxon>
        <taxon>Vaccinioideae</taxon>
        <taxon>Vaccinieae</taxon>
        <taxon>Vaccinium</taxon>
    </lineage>
</organism>
<evidence type="ECO:0000313" key="1">
    <source>
        <dbReference type="EMBL" id="KAH7841615.1"/>
    </source>
</evidence>
<sequence length="739" mass="84012">MVGSSPSMDPFEGLYSIEEETIEIQSNLLVDNTMVEIQIAVMNNVPLVEPKCHEELSKTIEVYVQRATMSEDEGERHMDEDGSQDEGGSEDGEGGDDSHESTELEEFVDSECDESEDDRFFDINVDKEVEWGGLSYGKGKAPLESKQTGDNDVSDQEAQSNELVSLYGSSDKEGGPPKDRFSQLNMATDIADPKFKVGMIFPTRRQFKLAVKEHAIKTRKPIMLVKNDKQRVRVVCKDKKCVKWVLLASKMQGSKSFQVKKYVPTHTCKRVFYNKHVTARWLSRKYVETLRSNPTWPVKSFKDQVQQDLKVGVSRAQLYKAKTLALEMIEGSHVQQYEKLLDYCEELRRTNPETTVILKTIEDEESGGRQRFERLYVCLGACKRGFLAGCRPVIGLDGCFLQGPYQGQLLLAVGIDGNNQSYVVSYAVVEAENKPSWKWFVEILAEDLHIGNNFTFISDKQKGLIAAIAEVVPYVEHRFCIRHFYNNFKETNKGLHLKEILFSAAKATYVAKFNFHMQEMNEADEAAVKWLNGHPPQHWSRSHFCTHSKCEVLDNNMCESFNDTILEARGDKLYQVNCFSGQQFTCDLATHTCSCRKWDLTGFPCPHAIAAVNECHEDVDDYVDHWFRKETYMKSYEPIVYPLNGIEMWTHTGVLGPIPPNAKKQAGRPKKLRKKGNDEPRDSTKLNRRNTTTTCSKCGKLGHNKRSCKGRPLARNESGTRQRLPLKSNDRSGTSQRSS</sequence>
<dbReference type="EMBL" id="CM037160">
    <property type="protein sequence ID" value="KAH7841615.1"/>
    <property type="molecule type" value="Genomic_DNA"/>
</dbReference>
<proteinExistence type="predicted"/>